<evidence type="ECO:0000259" key="1">
    <source>
        <dbReference type="PROSITE" id="PS51707"/>
    </source>
</evidence>
<dbReference type="PROSITE" id="PS51707">
    <property type="entry name" value="CYTH"/>
    <property type="match status" value="1"/>
</dbReference>
<dbReference type="InterPro" id="IPR039013">
    <property type="entry name" value="YgiF"/>
</dbReference>
<dbReference type="InterPro" id="IPR033469">
    <property type="entry name" value="CYTH-like_dom_sf"/>
</dbReference>
<dbReference type="SMART" id="SM01118">
    <property type="entry name" value="CYTH"/>
    <property type="match status" value="1"/>
</dbReference>
<protein>
    <submittedName>
        <fullName evidence="3">CYTH and CHAD domain-containing protein</fullName>
    </submittedName>
</protein>
<dbReference type="PROSITE" id="PS51708">
    <property type="entry name" value="CHAD"/>
    <property type="match status" value="1"/>
</dbReference>
<dbReference type="PANTHER" id="PTHR39569">
    <property type="entry name" value="INORGANIC TRIPHOSPHATASE"/>
    <property type="match status" value="1"/>
</dbReference>
<dbReference type="PANTHER" id="PTHR39569:SF1">
    <property type="entry name" value="INORGANIC TRIPHOSPHATASE"/>
    <property type="match status" value="1"/>
</dbReference>
<dbReference type="SUPFAM" id="SSF55154">
    <property type="entry name" value="CYTH-like phosphatases"/>
    <property type="match status" value="1"/>
</dbReference>
<proteinExistence type="predicted"/>
<accession>A0A842HUN8</accession>
<dbReference type="InterPro" id="IPR038186">
    <property type="entry name" value="CHAD_dom_sf"/>
</dbReference>
<evidence type="ECO:0000313" key="4">
    <source>
        <dbReference type="Proteomes" id="UP000545386"/>
    </source>
</evidence>
<sequence length="515" mass="57037">MTEREIKLHVPDSAKTGISRHLRAAKAKRVTLQARYFDTPSRELARAGIALRLRKEGRRWVQTIKAPGADPLSRIELNHLRSAPELDLSLYTGTALEPLFANLQSPLCLRYETRVTRLVLMQEGPAGSIEIAYDQGALFAGELELPISEVEFEHVSGDIQYMFALAREWAEKHSLILDIRSKAERGDALAGLALTTTTDAAGQTVVATVANPNAGQLFRARKAGAVALKPKVDATQAYLACLNECLAQIIQNTAFAAGVDTHHANQGLHIEYTHQLRVGIRRLRSCLKLFNGWLPPLPDTSLKVLRAAFDQLGMARDGDVVALVVHPQLKLAGLPDLRMPRQSARGPKPSVVAANPELQAALIDLMSHVVQLGDQWQKTSAASSTEPVKPQLIKRLNDWLKKIGKKGSKFNELSIEAQHDLRKEVKSLRYCLDFSNDLLVKSNVGGLRKVLELVQEELGDLNDLYTAEMFYEPMTEKQPQAWFAIGWLRGAQAQKRLQAQTLFKQLAKAGAIKTR</sequence>
<comment type="caution">
    <text evidence="3">The sequence shown here is derived from an EMBL/GenBank/DDBJ whole genome shotgun (WGS) entry which is preliminary data.</text>
</comment>
<dbReference type="InterPro" id="IPR023577">
    <property type="entry name" value="CYTH_domain"/>
</dbReference>
<dbReference type="AlphaFoldDB" id="A0A842HUN8"/>
<dbReference type="GO" id="GO:0046872">
    <property type="term" value="F:metal ion binding"/>
    <property type="evidence" value="ECO:0007669"/>
    <property type="project" value="TreeGrafter"/>
</dbReference>
<feature type="domain" description="CYTH" evidence="1">
    <location>
        <begin position="1"/>
        <end position="193"/>
    </location>
</feature>
<organism evidence="3 4">
    <name type="scientific">Pusillimonas minor</name>
    <dbReference type="NCBI Taxonomy" id="2697024"/>
    <lineage>
        <taxon>Bacteria</taxon>
        <taxon>Pseudomonadati</taxon>
        <taxon>Pseudomonadota</taxon>
        <taxon>Betaproteobacteria</taxon>
        <taxon>Burkholderiales</taxon>
        <taxon>Alcaligenaceae</taxon>
        <taxon>Pusillimonas</taxon>
    </lineage>
</organism>
<dbReference type="Gene3D" id="1.40.20.10">
    <property type="entry name" value="CHAD domain"/>
    <property type="match status" value="1"/>
</dbReference>
<reference evidence="3 4" key="1">
    <citation type="submission" date="2020-08" db="EMBL/GenBank/DDBJ databases">
        <title>Paraeoetvoesia sp. YC-7-48 draft genome sequence.</title>
        <authorList>
            <person name="Yao L."/>
        </authorList>
    </citation>
    <scope>NUCLEOTIDE SEQUENCE [LARGE SCALE GENOMIC DNA]</scope>
    <source>
        <strain evidence="4">YC-7-48</strain>
    </source>
</reference>
<dbReference type="Pfam" id="PF05235">
    <property type="entry name" value="CHAD"/>
    <property type="match status" value="1"/>
</dbReference>
<gene>
    <name evidence="3" type="ORF">GTU67_13435</name>
</gene>
<dbReference type="Proteomes" id="UP000545386">
    <property type="component" value="Unassembled WGS sequence"/>
</dbReference>
<dbReference type="Gene3D" id="2.40.320.10">
    <property type="entry name" value="Hypothetical Protein Pfu-838710-001"/>
    <property type="match status" value="1"/>
</dbReference>
<dbReference type="Pfam" id="PF01928">
    <property type="entry name" value="CYTH"/>
    <property type="match status" value="1"/>
</dbReference>
<dbReference type="RefSeq" id="WP_185780568.1">
    <property type="nucleotide sequence ID" value="NZ_JACJUU010000014.1"/>
</dbReference>
<dbReference type="SMART" id="SM00880">
    <property type="entry name" value="CHAD"/>
    <property type="match status" value="1"/>
</dbReference>
<keyword evidence="4" id="KW-1185">Reference proteome</keyword>
<evidence type="ECO:0000313" key="3">
    <source>
        <dbReference type="EMBL" id="MBC2770911.1"/>
    </source>
</evidence>
<dbReference type="CDD" id="cd07756">
    <property type="entry name" value="CYTH-like_Pase_CHAD"/>
    <property type="match status" value="1"/>
</dbReference>
<dbReference type="GO" id="GO:0050355">
    <property type="term" value="F:inorganic triphosphate phosphatase activity"/>
    <property type="evidence" value="ECO:0007669"/>
    <property type="project" value="InterPro"/>
</dbReference>
<name>A0A842HUN8_9BURK</name>
<dbReference type="EMBL" id="JACJUU010000014">
    <property type="protein sequence ID" value="MBC2770911.1"/>
    <property type="molecule type" value="Genomic_DNA"/>
</dbReference>
<dbReference type="InterPro" id="IPR007899">
    <property type="entry name" value="CHAD_dom"/>
</dbReference>
<evidence type="ECO:0000259" key="2">
    <source>
        <dbReference type="PROSITE" id="PS51708"/>
    </source>
</evidence>
<feature type="domain" description="CHAD" evidence="2">
    <location>
        <begin position="231"/>
        <end position="512"/>
    </location>
</feature>